<dbReference type="EMBL" id="PNCG01000002">
    <property type="protein sequence ID" value="TMP88519.1"/>
    <property type="molecule type" value="Genomic_DNA"/>
</dbReference>
<accession>A0A5S3Z8D6</accession>
<sequence>MSQGQVLVTADNLGQGATNSIERKLLFIGKAPENQLKVVSINGQSDLDALLGEAESALKTQLRAAMLNADGLFEAYALPLDDITTQLMAVDTAMVQGIQVEGIVLCEPLADKAAVEAVFTKQQEVENAYHRFHFFLGCVAGIQADTQTWSDYTAATAAITDGVAAYTVGVVPLLHGNDLGALAGRLCKHAVTVADSPMRTATGTMVGLGAAPVDMDSVPLPSAVTAALDDARLSCTQTYPDYDGVYFGDLNLLDAEGGDYQVIENLRVVNKARRAVRIKAIKLIADRKLNSTPSSMAWAKRYLGEPLRQMAKRTVVAGVPFPGEIKPPQDDAITIVWQSKTQVRIYMRLTPYNAPKQIVISIGLDLADGTVE</sequence>
<evidence type="ECO:0000313" key="1">
    <source>
        <dbReference type="EMBL" id="TMP88519.1"/>
    </source>
</evidence>
<evidence type="ECO:0000313" key="2">
    <source>
        <dbReference type="Proteomes" id="UP000305874"/>
    </source>
</evidence>
<name>A0A5S3Z8D6_9GAMM</name>
<gene>
    <name evidence="1" type="ORF">CWC05_03560</name>
</gene>
<dbReference type="Proteomes" id="UP000305874">
    <property type="component" value="Unassembled WGS sequence"/>
</dbReference>
<reference evidence="1 2" key="1">
    <citation type="submission" date="2017-12" db="EMBL/GenBank/DDBJ databases">
        <authorList>
            <person name="Paulsen S."/>
            <person name="Gram L.K."/>
        </authorList>
    </citation>
    <scope>NUCLEOTIDE SEQUENCE [LARGE SCALE GENOMIC DNA]</scope>
    <source>
        <strain evidence="1 2">S2897</strain>
    </source>
</reference>
<dbReference type="Pfam" id="PF10758">
    <property type="entry name" value="DUF2586"/>
    <property type="match status" value="1"/>
</dbReference>
<comment type="caution">
    <text evidence="1">The sequence shown here is derived from an EMBL/GenBank/DDBJ whole genome shotgun (WGS) entry which is preliminary data.</text>
</comment>
<proteinExistence type="predicted"/>
<reference evidence="2" key="2">
    <citation type="submission" date="2019-06" db="EMBL/GenBank/DDBJ databases">
        <title>Co-occurence of chitin degradation, pigmentation and bioactivity in marine Pseudoalteromonas.</title>
        <authorList>
            <person name="Sonnenschein E.C."/>
            <person name="Bech P.K."/>
        </authorList>
    </citation>
    <scope>NUCLEOTIDE SEQUENCE [LARGE SCALE GENOMIC DNA]</scope>
    <source>
        <strain evidence="2">S2897</strain>
    </source>
</reference>
<dbReference type="InterPro" id="IPR019694">
    <property type="entry name" value="Phage_HP1_Orf23"/>
</dbReference>
<organism evidence="1 2">
    <name type="scientific">Pseudoalteromonas ruthenica</name>
    <dbReference type="NCBI Taxonomy" id="151081"/>
    <lineage>
        <taxon>Bacteria</taxon>
        <taxon>Pseudomonadati</taxon>
        <taxon>Pseudomonadota</taxon>
        <taxon>Gammaproteobacteria</taxon>
        <taxon>Alteromonadales</taxon>
        <taxon>Pseudoalteromonadaceae</taxon>
        <taxon>Pseudoalteromonas</taxon>
    </lineage>
</organism>
<dbReference type="RefSeq" id="WP_138547390.1">
    <property type="nucleotide sequence ID" value="NZ_PNCG01000002.1"/>
</dbReference>
<dbReference type="AlphaFoldDB" id="A0A5S3Z8D6"/>
<protein>
    <submittedName>
        <fullName evidence="1">DUF2586 domain-containing protein</fullName>
    </submittedName>
</protein>